<organism evidence="1 2">
    <name type="scientific">Nephila pilipes</name>
    <name type="common">Giant wood spider</name>
    <name type="synonym">Nephila maculata</name>
    <dbReference type="NCBI Taxonomy" id="299642"/>
    <lineage>
        <taxon>Eukaryota</taxon>
        <taxon>Metazoa</taxon>
        <taxon>Ecdysozoa</taxon>
        <taxon>Arthropoda</taxon>
        <taxon>Chelicerata</taxon>
        <taxon>Arachnida</taxon>
        <taxon>Araneae</taxon>
        <taxon>Araneomorphae</taxon>
        <taxon>Entelegynae</taxon>
        <taxon>Araneoidea</taxon>
        <taxon>Nephilidae</taxon>
        <taxon>Nephila</taxon>
    </lineage>
</organism>
<gene>
    <name evidence="1" type="primary">NCL1_49246</name>
    <name evidence="1" type="ORF">NPIL_326731</name>
</gene>
<sequence>MFALISLGKTAAATSHVAPFHGRQLQVNLVSVVSPRSELHLAALVIEGEPSDVYLARTFEDARRDVGATAVVPNHHVRVVRSVELLVCTATNTLLVYTENQQDEENGTNYKLVMAHTKVLIEDYKT</sequence>
<dbReference type="AlphaFoldDB" id="A0A8X6QMB7"/>
<keyword evidence="2" id="KW-1185">Reference proteome</keyword>
<accession>A0A8X6QMB7</accession>
<protein>
    <submittedName>
        <fullName evidence="1">Uncharacterized protein</fullName>
    </submittedName>
</protein>
<name>A0A8X6QMB7_NEPPI</name>
<evidence type="ECO:0000313" key="1">
    <source>
        <dbReference type="EMBL" id="GFU22162.1"/>
    </source>
</evidence>
<dbReference type="Proteomes" id="UP000887013">
    <property type="component" value="Unassembled WGS sequence"/>
</dbReference>
<dbReference type="EMBL" id="BMAW01127676">
    <property type="protein sequence ID" value="GFU22162.1"/>
    <property type="molecule type" value="Genomic_DNA"/>
</dbReference>
<comment type="caution">
    <text evidence="1">The sequence shown here is derived from an EMBL/GenBank/DDBJ whole genome shotgun (WGS) entry which is preliminary data.</text>
</comment>
<reference evidence="1" key="1">
    <citation type="submission" date="2020-08" db="EMBL/GenBank/DDBJ databases">
        <title>Multicomponent nature underlies the extraordinary mechanical properties of spider dragline silk.</title>
        <authorList>
            <person name="Kono N."/>
            <person name="Nakamura H."/>
            <person name="Mori M."/>
            <person name="Yoshida Y."/>
            <person name="Ohtoshi R."/>
            <person name="Malay A.D."/>
            <person name="Moran D.A.P."/>
            <person name="Tomita M."/>
            <person name="Numata K."/>
            <person name="Arakawa K."/>
        </authorList>
    </citation>
    <scope>NUCLEOTIDE SEQUENCE</scope>
</reference>
<proteinExistence type="predicted"/>
<evidence type="ECO:0000313" key="2">
    <source>
        <dbReference type="Proteomes" id="UP000887013"/>
    </source>
</evidence>